<name>A0A0L0C740_LUCCU</name>
<proteinExistence type="predicted"/>
<dbReference type="EMBL" id="JRES01000824">
    <property type="protein sequence ID" value="KNC28085.1"/>
    <property type="molecule type" value="Genomic_DNA"/>
</dbReference>
<sequence length="154" mass="17723">MTSAGEKSIYHFFCQFPALSHYKLNLLSSYYLHDLANPSEVDIQKNRVLYSCDKLIWFSNPEYLDLSNCENLVFQISCNSFVFKDVIKILIVALRSIRHSTPHACIQLSACESASETKRIMTTFNIQVAEENLFQSFGVVVLCFFVNGSRLQRY</sequence>
<reference evidence="1 2" key="1">
    <citation type="journal article" date="2015" name="Nat. Commun.">
        <title>Lucilia cuprina genome unlocks parasitic fly biology to underpin future interventions.</title>
        <authorList>
            <person name="Anstead C.A."/>
            <person name="Korhonen P.K."/>
            <person name="Young N.D."/>
            <person name="Hall R.S."/>
            <person name="Jex A.R."/>
            <person name="Murali S.C."/>
            <person name="Hughes D.S."/>
            <person name="Lee S.F."/>
            <person name="Perry T."/>
            <person name="Stroehlein A.J."/>
            <person name="Ansell B.R."/>
            <person name="Breugelmans B."/>
            <person name="Hofmann A."/>
            <person name="Qu J."/>
            <person name="Dugan S."/>
            <person name="Lee S.L."/>
            <person name="Chao H."/>
            <person name="Dinh H."/>
            <person name="Han Y."/>
            <person name="Doddapaneni H.V."/>
            <person name="Worley K.C."/>
            <person name="Muzny D.M."/>
            <person name="Ioannidis P."/>
            <person name="Waterhouse R.M."/>
            <person name="Zdobnov E.M."/>
            <person name="James P.J."/>
            <person name="Bagnall N.H."/>
            <person name="Kotze A.C."/>
            <person name="Gibbs R.A."/>
            <person name="Richards S."/>
            <person name="Batterham P."/>
            <person name="Gasser R.B."/>
        </authorList>
    </citation>
    <scope>NUCLEOTIDE SEQUENCE [LARGE SCALE GENOMIC DNA]</scope>
    <source>
        <strain evidence="1 2">LS</strain>
        <tissue evidence="1">Full body</tissue>
    </source>
</reference>
<evidence type="ECO:0000313" key="2">
    <source>
        <dbReference type="Proteomes" id="UP000037069"/>
    </source>
</evidence>
<keyword evidence="2" id="KW-1185">Reference proteome</keyword>
<accession>A0A0L0C740</accession>
<gene>
    <name evidence="1" type="ORF">FF38_06253</name>
</gene>
<organism evidence="1 2">
    <name type="scientific">Lucilia cuprina</name>
    <name type="common">Green bottle fly</name>
    <name type="synonym">Australian sheep blowfly</name>
    <dbReference type="NCBI Taxonomy" id="7375"/>
    <lineage>
        <taxon>Eukaryota</taxon>
        <taxon>Metazoa</taxon>
        <taxon>Ecdysozoa</taxon>
        <taxon>Arthropoda</taxon>
        <taxon>Hexapoda</taxon>
        <taxon>Insecta</taxon>
        <taxon>Pterygota</taxon>
        <taxon>Neoptera</taxon>
        <taxon>Endopterygota</taxon>
        <taxon>Diptera</taxon>
        <taxon>Brachycera</taxon>
        <taxon>Muscomorpha</taxon>
        <taxon>Oestroidea</taxon>
        <taxon>Calliphoridae</taxon>
        <taxon>Luciliinae</taxon>
        <taxon>Lucilia</taxon>
    </lineage>
</organism>
<evidence type="ECO:0000313" key="1">
    <source>
        <dbReference type="EMBL" id="KNC28085.1"/>
    </source>
</evidence>
<comment type="caution">
    <text evidence="1">The sequence shown here is derived from an EMBL/GenBank/DDBJ whole genome shotgun (WGS) entry which is preliminary data.</text>
</comment>
<protein>
    <submittedName>
        <fullName evidence="1">Uncharacterized protein</fullName>
    </submittedName>
</protein>
<dbReference type="AlphaFoldDB" id="A0A0L0C740"/>
<dbReference type="Proteomes" id="UP000037069">
    <property type="component" value="Unassembled WGS sequence"/>
</dbReference>